<proteinExistence type="predicted"/>
<dbReference type="Proteomes" id="UP000436088">
    <property type="component" value="Unassembled WGS sequence"/>
</dbReference>
<feature type="signal peptide" evidence="2">
    <location>
        <begin position="1"/>
        <end position="21"/>
    </location>
</feature>
<dbReference type="AlphaFoldDB" id="A0A6A2YWE2"/>
<feature type="chain" id="PRO_5025435180" evidence="2">
    <location>
        <begin position="22"/>
        <end position="171"/>
    </location>
</feature>
<dbReference type="EMBL" id="VEPZ02001262">
    <property type="protein sequence ID" value="KAE8683630.1"/>
    <property type="molecule type" value="Genomic_DNA"/>
</dbReference>
<evidence type="ECO:0000256" key="2">
    <source>
        <dbReference type="SAM" id="SignalP"/>
    </source>
</evidence>
<gene>
    <name evidence="3" type="ORF">F3Y22_tig00111197pilonHSYRG00011</name>
</gene>
<accession>A0A6A2YWE2</accession>
<name>A0A6A2YWE2_HIBSY</name>
<evidence type="ECO:0000313" key="4">
    <source>
        <dbReference type="Proteomes" id="UP000436088"/>
    </source>
</evidence>
<sequence length="171" mass="18323">MAKRFKLKISRLLLSFRLCRSIKPTNLPDIPFPSIGRLSPVNPTALGVGYRNLNLPAPPPPTPDFSVMKRHLSPKIASATRNKMENVKANAETETLISTSRSFGTIHRQTHRRSAVEGGREGGGERSGGEEIGGSVRGFQEVNDGNDNGEADVPSGGIGAAVAVLSFVEFD</sequence>
<reference evidence="3" key="1">
    <citation type="submission" date="2019-09" db="EMBL/GenBank/DDBJ databases">
        <title>Draft genome information of white flower Hibiscus syriacus.</title>
        <authorList>
            <person name="Kim Y.-M."/>
        </authorList>
    </citation>
    <scope>NUCLEOTIDE SEQUENCE [LARGE SCALE GENOMIC DNA]</scope>
    <source>
        <strain evidence="3">YM2019G1</strain>
    </source>
</reference>
<feature type="region of interest" description="Disordered" evidence="1">
    <location>
        <begin position="104"/>
        <end position="156"/>
    </location>
</feature>
<keyword evidence="4" id="KW-1185">Reference proteome</keyword>
<organism evidence="3 4">
    <name type="scientific">Hibiscus syriacus</name>
    <name type="common">Rose of Sharon</name>
    <dbReference type="NCBI Taxonomy" id="106335"/>
    <lineage>
        <taxon>Eukaryota</taxon>
        <taxon>Viridiplantae</taxon>
        <taxon>Streptophyta</taxon>
        <taxon>Embryophyta</taxon>
        <taxon>Tracheophyta</taxon>
        <taxon>Spermatophyta</taxon>
        <taxon>Magnoliopsida</taxon>
        <taxon>eudicotyledons</taxon>
        <taxon>Gunneridae</taxon>
        <taxon>Pentapetalae</taxon>
        <taxon>rosids</taxon>
        <taxon>malvids</taxon>
        <taxon>Malvales</taxon>
        <taxon>Malvaceae</taxon>
        <taxon>Malvoideae</taxon>
        <taxon>Hibiscus</taxon>
    </lineage>
</organism>
<evidence type="ECO:0000256" key="1">
    <source>
        <dbReference type="SAM" id="MobiDB-lite"/>
    </source>
</evidence>
<protein>
    <submittedName>
        <fullName evidence="3">Uncharacterized protein</fullName>
    </submittedName>
</protein>
<keyword evidence="2" id="KW-0732">Signal</keyword>
<feature type="compositionally biased region" description="Basic and acidic residues" evidence="1">
    <location>
        <begin position="114"/>
        <end position="129"/>
    </location>
</feature>
<evidence type="ECO:0000313" key="3">
    <source>
        <dbReference type="EMBL" id="KAE8683630.1"/>
    </source>
</evidence>
<comment type="caution">
    <text evidence="3">The sequence shown here is derived from an EMBL/GenBank/DDBJ whole genome shotgun (WGS) entry which is preliminary data.</text>
</comment>